<evidence type="ECO:0000256" key="2">
    <source>
        <dbReference type="ARBA" id="ARBA00022679"/>
    </source>
</evidence>
<dbReference type="Proteomes" id="UP000070080">
    <property type="component" value="Unassembled WGS sequence"/>
</dbReference>
<keyword evidence="2" id="KW-0808">Transferase</keyword>
<evidence type="ECO:0000313" key="6">
    <source>
        <dbReference type="Proteomes" id="UP000070080"/>
    </source>
</evidence>
<dbReference type="RefSeq" id="WP_066714636.1">
    <property type="nucleotide sequence ID" value="NZ_CP118869.1"/>
</dbReference>
<dbReference type="EMBL" id="LSCV01000040">
    <property type="protein sequence ID" value="KXB39591.1"/>
    <property type="molecule type" value="Genomic_DNA"/>
</dbReference>
<proteinExistence type="predicted"/>
<comment type="caution">
    <text evidence="5">The sequence shown here is derived from an EMBL/GenBank/DDBJ whole genome shotgun (WGS) entry which is preliminary data.</text>
</comment>
<dbReference type="STRING" id="1497955.HMPREF1872_01133"/>
<evidence type="ECO:0000256" key="1">
    <source>
        <dbReference type="ARBA" id="ARBA00012524"/>
    </source>
</evidence>
<dbReference type="GO" id="GO:0050519">
    <property type="term" value="F:holo-citrate lyase synthase activity"/>
    <property type="evidence" value="ECO:0007669"/>
    <property type="project" value="UniProtKB-EC"/>
</dbReference>
<protein>
    <recommendedName>
        <fullName evidence="1">citrate lyase holo-[acyl-carrier protein] synthase</fullName>
        <ecNumber evidence="1">2.7.7.61</ecNumber>
    </recommendedName>
</protein>
<dbReference type="EC" id="2.7.7.61" evidence="1"/>
<reference evidence="6" key="1">
    <citation type="submission" date="2016-01" db="EMBL/GenBank/DDBJ databases">
        <authorList>
            <person name="Mitreva M."/>
            <person name="Pepin K.H."/>
            <person name="Mihindukulasuriya K.A."/>
            <person name="Fulton R."/>
            <person name="Fronick C."/>
            <person name="O'Laughlin M."/>
            <person name="Miner T."/>
            <person name="Herter B."/>
            <person name="Rosa B.A."/>
            <person name="Cordes M."/>
            <person name="Tomlinson C."/>
            <person name="Wollam A."/>
            <person name="Palsikar V.B."/>
            <person name="Mardis E.R."/>
            <person name="Wilson R.K."/>
        </authorList>
    </citation>
    <scope>NUCLEOTIDE SEQUENCE [LARGE SCALE GENOMIC DNA]</scope>
    <source>
        <strain evidence="6">KA00274</strain>
    </source>
</reference>
<accession>A0A133Y8P2</accession>
<dbReference type="GO" id="GO:0051191">
    <property type="term" value="P:prosthetic group biosynthetic process"/>
    <property type="evidence" value="ECO:0007669"/>
    <property type="project" value="InterPro"/>
</dbReference>
<evidence type="ECO:0000256" key="3">
    <source>
        <dbReference type="ARBA" id="ARBA00022695"/>
    </source>
</evidence>
<organism evidence="5 6">
    <name type="scientific">Amygdalobacter nucleatus</name>
    <dbReference type="NCBI Taxonomy" id="3029274"/>
    <lineage>
        <taxon>Bacteria</taxon>
        <taxon>Bacillati</taxon>
        <taxon>Bacillota</taxon>
        <taxon>Clostridia</taxon>
        <taxon>Eubacteriales</taxon>
        <taxon>Oscillospiraceae</taxon>
        <taxon>Amygdalobacter</taxon>
    </lineage>
</organism>
<keyword evidence="6" id="KW-1185">Reference proteome</keyword>
<keyword evidence="3" id="KW-0548">Nucleotidyltransferase</keyword>
<dbReference type="NCBIfam" id="TIGR03124">
    <property type="entry name" value="citrate_citX"/>
    <property type="match status" value="1"/>
</dbReference>
<gene>
    <name evidence="5" type="ORF">HMPREF1872_01133</name>
</gene>
<evidence type="ECO:0000313" key="5">
    <source>
        <dbReference type="EMBL" id="KXB39591.1"/>
    </source>
</evidence>
<dbReference type="Pfam" id="PF03802">
    <property type="entry name" value="CitX"/>
    <property type="match status" value="1"/>
</dbReference>
<dbReference type="AlphaFoldDB" id="A0A133Y8P2"/>
<dbReference type="PATRIC" id="fig|1497955.3.peg.1104"/>
<name>A0A133Y8P2_9FIRM</name>
<dbReference type="InterPro" id="IPR005551">
    <property type="entry name" value="CitX"/>
</dbReference>
<sequence length="180" mass="20669">MTSNLFSDGAKVELAKMLERREQRVLTYYNYWQKEPTATIISLKLNIPGPIKNNTQIKACFERLLKPFWAAIEAKELTYKVVFSELELLTGPEIIIAGGDLALTWKELALSIETRKTSSRLLDVDVLTKQKTLTRKDLNLPPRRCYLCDAEAKVCARSRRHSIEEMQAWIDNALRKDGLI</sequence>
<evidence type="ECO:0000256" key="4">
    <source>
        <dbReference type="ARBA" id="ARBA00048574"/>
    </source>
</evidence>
<dbReference type="OrthoDB" id="3196716at2"/>
<comment type="catalytic activity">
    <reaction evidence="4">
        <text>apo-[citrate lyase ACP] + 2'-(5''-triphospho-alpha-D-ribosyl)-3'-dephospho-CoA = holo-[citrate lyase ACP] + diphosphate</text>
        <dbReference type="Rhea" id="RHEA:16333"/>
        <dbReference type="Rhea" id="RHEA-COMP:10157"/>
        <dbReference type="Rhea" id="RHEA-COMP:10158"/>
        <dbReference type="ChEBI" id="CHEBI:29999"/>
        <dbReference type="ChEBI" id="CHEBI:33019"/>
        <dbReference type="ChEBI" id="CHEBI:61378"/>
        <dbReference type="ChEBI" id="CHEBI:82683"/>
        <dbReference type="EC" id="2.7.7.61"/>
    </reaction>
</comment>